<name>A0A9N9AUU7_9GLOM</name>
<proteinExistence type="predicted"/>
<evidence type="ECO:0000313" key="2">
    <source>
        <dbReference type="Proteomes" id="UP000789405"/>
    </source>
</evidence>
<dbReference type="EMBL" id="CAJVPY010002023">
    <property type="protein sequence ID" value="CAG8545865.1"/>
    <property type="molecule type" value="Genomic_DNA"/>
</dbReference>
<sequence>LQLEFLPGKVESYRPINHIADVNHNSSSFAPQTRGGYPILTGFFLNVEFVSKQRISSELLKLRSVTRVHNLIPHPEPGCTLTITSSERTAFVLQPIHRPYTLYTISPKNNVVKMGSVNVSVDSGFVVRWSSLDPGLYYVENLEM</sequence>
<accession>A0A9N9AUU7</accession>
<gene>
    <name evidence="1" type="ORF">DERYTH_LOCUS5030</name>
</gene>
<keyword evidence="2" id="KW-1185">Reference proteome</keyword>
<reference evidence="1" key="1">
    <citation type="submission" date="2021-06" db="EMBL/GenBank/DDBJ databases">
        <authorList>
            <person name="Kallberg Y."/>
            <person name="Tangrot J."/>
            <person name="Rosling A."/>
        </authorList>
    </citation>
    <scope>NUCLEOTIDE SEQUENCE</scope>
    <source>
        <strain evidence="1">MA453B</strain>
    </source>
</reference>
<protein>
    <submittedName>
        <fullName evidence="1">15942_t:CDS:1</fullName>
    </submittedName>
</protein>
<comment type="caution">
    <text evidence="1">The sequence shown here is derived from an EMBL/GenBank/DDBJ whole genome shotgun (WGS) entry which is preliminary data.</text>
</comment>
<dbReference type="Proteomes" id="UP000789405">
    <property type="component" value="Unassembled WGS sequence"/>
</dbReference>
<evidence type="ECO:0000313" key="1">
    <source>
        <dbReference type="EMBL" id="CAG8545865.1"/>
    </source>
</evidence>
<dbReference type="AlphaFoldDB" id="A0A9N9AUU7"/>
<organism evidence="1 2">
    <name type="scientific">Dentiscutata erythropus</name>
    <dbReference type="NCBI Taxonomy" id="1348616"/>
    <lineage>
        <taxon>Eukaryota</taxon>
        <taxon>Fungi</taxon>
        <taxon>Fungi incertae sedis</taxon>
        <taxon>Mucoromycota</taxon>
        <taxon>Glomeromycotina</taxon>
        <taxon>Glomeromycetes</taxon>
        <taxon>Diversisporales</taxon>
        <taxon>Gigasporaceae</taxon>
        <taxon>Dentiscutata</taxon>
    </lineage>
</organism>
<feature type="non-terminal residue" evidence="1">
    <location>
        <position position="144"/>
    </location>
</feature>